<comment type="caution">
    <text evidence="4">The sequence shown here is derived from an EMBL/GenBank/DDBJ whole genome shotgun (WGS) entry which is preliminary data.</text>
</comment>
<sequence length="162" mass="17479">IVNETEAASGSAANSTDADDRPGVSGVHLLLMCLNTDRHVTFHEGVVDNEGMNRHKSKCCCIYRKPHVFGESSSSSDDECEHCCGHPEVRLRNRLKKQQQAQLCPCGCQQHHHSNHSSSQQQPEPAQSEPASPTEIAGDSGSVKLKADPTTLVAASSEAIQH</sequence>
<dbReference type="GO" id="GO:0004865">
    <property type="term" value="F:protein serine/threonine phosphatase inhibitor activity"/>
    <property type="evidence" value="ECO:0007669"/>
    <property type="project" value="InterPro"/>
</dbReference>
<accession>A0AAD4KA32</accession>
<organism evidence="4 5">
    <name type="scientific">Drosophila rubida</name>
    <dbReference type="NCBI Taxonomy" id="30044"/>
    <lineage>
        <taxon>Eukaryota</taxon>
        <taxon>Metazoa</taxon>
        <taxon>Ecdysozoa</taxon>
        <taxon>Arthropoda</taxon>
        <taxon>Hexapoda</taxon>
        <taxon>Insecta</taxon>
        <taxon>Pterygota</taxon>
        <taxon>Neoptera</taxon>
        <taxon>Endopterygota</taxon>
        <taxon>Diptera</taxon>
        <taxon>Brachycera</taxon>
        <taxon>Muscomorpha</taxon>
        <taxon>Ephydroidea</taxon>
        <taxon>Drosophilidae</taxon>
        <taxon>Drosophila</taxon>
    </lineage>
</organism>
<evidence type="ECO:0000313" key="4">
    <source>
        <dbReference type="EMBL" id="KAH8387079.1"/>
    </source>
</evidence>
<feature type="compositionally biased region" description="Polar residues" evidence="3">
    <location>
        <begin position="1"/>
        <end position="16"/>
    </location>
</feature>
<protein>
    <recommendedName>
        <fullName evidence="1">E3 ubiquitin-protein ligase PPP1R11</fullName>
    </recommendedName>
    <alternativeName>
        <fullName evidence="2">Protein phosphatase 1 regulatory subunit 11</fullName>
    </alternativeName>
</protein>
<feature type="region of interest" description="Disordered" evidence="3">
    <location>
        <begin position="1"/>
        <end position="21"/>
    </location>
</feature>
<feature type="non-terminal residue" evidence="4">
    <location>
        <position position="1"/>
    </location>
</feature>
<dbReference type="GO" id="GO:0005634">
    <property type="term" value="C:nucleus"/>
    <property type="evidence" value="ECO:0007669"/>
    <property type="project" value="TreeGrafter"/>
</dbReference>
<dbReference type="AlphaFoldDB" id="A0AAD4KA32"/>
<feature type="compositionally biased region" description="Low complexity" evidence="3">
    <location>
        <begin position="116"/>
        <end position="133"/>
    </location>
</feature>
<dbReference type="PANTHER" id="PTHR20835">
    <property type="entry name" value="E3 UBIQUITIN-PROTEIN LIGASE PPP1R11-RELATED"/>
    <property type="match status" value="1"/>
</dbReference>
<dbReference type="GO" id="GO:0008157">
    <property type="term" value="F:protein phosphatase 1 binding"/>
    <property type="evidence" value="ECO:0007669"/>
    <property type="project" value="TreeGrafter"/>
</dbReference>
<proteinExistence type="predicted"/>
<evidence type="ECO:0000256" key="3">
    <source>
        <dbReference type="SAM" id="MobiDB-lite"/>
    </source>
</evidence>
<keyword evidence="5" id="KW-1185">Reference proteome</keyword>
<dbReference type="PANTHER" id="PTHR20835:SF0">
    <property type="entry name" value="E3 UBIQUITIN-PROTEIN LIGASE PPP1R11"/>
    <property type="match status" value="1"/>
</dbReference>
<evidence type="ECO:0000256" key="2">
    <source>
        <dbReference type="ARBA" id="ARBA00031039"/>
    </source>
</evidence>
<feature type="non-terminal residue" evidence="4">
    <location>
        <position position="162"/>
    </location>
</feature>
<gene>
    <name evidence="4" type="ORF">KR093_004565</name>
</gene>
<reference evidence="4" key="1">
    <citation type="journal article" date="2021" name="Mol. Ecol. Resour.">
        <title>Phylogenomic analyses of the genus Drosophila reveals genomic signals of climate adaptation.</title>
        <authorList>
            <person name="Li F."/>
            <person name="Rane R.V."/>
            <person name="Luria V."/>
            <person name="Xiong Z."/>
            <person name="Chen J."/>
            <person name="Li Z."/>
            <person name="Catullo R.A."/>
            <person name="Griffin P.C."/>
            <person name="Schiffer M."/>
            <person name="Pearce S."/>
            <person name="Lee S.F."/>
            <person name="McElroy K."/>
            <person name="Stocker A."/>
            <person name="Shirriffs J."/>
            <person name="Cockerell F."/>
            <person name="Coppin C."/>
            <person name="Sgro C.M."/>
            <person name="Karger A."/>
            <person name="Cain J.W."/>
            <person name="Weber J.A."/>
            <person name="Santpere G."/>
            <person name="Kirschner M.W."/>
            <person name="Hoffmann A.A."/>
            <person name="Oakeshott J.G."/>
            <person name="Zhang G."/>
        </authorList>
    </citation>
    <scope>NUCLEOTIDE SEQUENCE</scope>
    <source>
        <strain evidence="4">BGI-SZ-2011g</strain>
    </source>
</reference>
<feature type="region of interest" description="Disordered" evidence="3">
    <location>
        <begin position="114"/>
        <end position="162"/>
    </location>
</feature>
<dbReference type="EMBL" id="JAJJHW010000095">
    <property type="protein sequence ID" value="KAH8387079.1"/>
    <property type="molecule type" value="Genomic_DNA"/>
</dbReference>
<evidence type="ECO:0000313" key="5">
    <source>
        <dbReference type="Proteomes" id="UP001200034"/>
    </source>
</evidence>
<dbReference type="Pfam" id="PF07491">
    <property type="entry name" value="PPI_Ypi1"/>
    <property type="match status" value="1"/>
</dbReference>
<evidence type="ECO:0000256" key="1">
    <source>
        <dbReference type="ARBA" id="ARBA00021994"/>
    </source>
</evidence>
<dbReference type="InterPro" id="IPR011107">
    <property type="entry name" value="PPI_Ypi1"/>
</dbReference>
<name>A0AAD4KA32_9MUSC</name>
<dbReference type="Proteomes" id="UP001200034">
    <property type="component" value="Unassembled WGS sequence"/>
</dbReference>